<dbReference type="InterPro" id="IPR004389">
    <property type="entry name" value="Ribosomal_uL18_bac-type"/>
</dbReference>
<evidence type="ECO:0000256" key="7">
    <source>
        <dbReference type="HAMAP-Rule" id="MF_01337"/>
    </source>
</evidence>
<dbReference type="EMBL" id="PFLX01000038">
    <property type="protein sequence ID" value="PIY90816.1"/>
    <property type="molecule type" value="Genomic_DNA"/>
</dbReference>
<accession>A0A2M7R7N5</accession>
<dbReference type="AlphaFoldDB" id="A0A2M7R7N5"/>
<protein>
    <recommendedName>
        <fullName evidence="6 7">Large ribosomal subunit protein uL18</fullName>
    </recommendedName>
</protein>
<dbReference type="GO" id="GO:0008097">
    <property type="term" value="F:5S rRNA binding"/>
    <property type="evidence" value="ECO:0007669"/>
    <property type="project" value="TreeGrafter"/>
</dbReference>
<keyword evidence="3 7" id="KW-0694">RNA-binding</keyword>
<dbReference type="SUPFAM" id="SSF53137">
    <property type="entry name" value="Translational machinery components"/>
    <property type="match status" value="1"/>
</dbReference>
<dbReference type="GO" id="GO:0006412">
    <property type="term" value="P:translation"/>
    <property type="evidence" value="ECO:0007669"/>
    <property type="project" value="UniProtKB-UniRule"/>
</dbReference>
<evidence type="ECO:0000256" key="4">
    <source>
        <dbReference type="ARBA" id="ARBA00022980"/>
    </source>
</evidence>
<comment type="function">
    <text evidence="7">This is one of the proteins that bind and probably mediate the attachment of the 5S RNA into the large ribosomal subunit, where it forms part of the central protuberance.</text>
</comment>
<proteinExistence type="inferred from homology"/>
<keyword evidence="5 7" id="KW-0687">Ribonucleoprotein</keyword>
<gene>
    <name evidence="7" type="primary">rplR</name>
    <name evidence="8" type="ORF">COY72_01495</name>
</gene>
<evidence type="ECO:0000313" key="9">
    <source>
        <dbReference type="Proteomes" id="UP000230055"/>
    </source>
</evidence>
<organism evidence="8 9">
    <name type="scientific">Candidatus Nealsonbacteria bacterium CG_4_10_14_0_8_um_filter_35_10</name>
    <dbReference type="NCBI Taxonomy" id="1974683"/>
    <lineage>
        <taxon>Bacteria</taxon>
        <taxon>Candidatus Nealsoniibacteriota</taxon>
    </lineage>
</organism>
<evidence type="ECO:0000256" key="6">
    <source>
        <dbReference type="ARBA" id="ARBA00035197"/>
    </source>
</evidence>
<name>A0A2M7R7N5_9BACT</name>
<dbReference type="Gene3D" id="3.30.420.100">
    <property type="match status" value="1"/>
</dbReference>
<dbReference type="PANTHER" id="PTHR12899:SF3">
    <property type="entry name" value="LARGE RIBOSOMAL SUBUNIT PROTEIN UL18M"/>
    <property type="match status" value="1"/>
</dbReference>
<reference evidence="9" key="1">
    <citation type="submission" date="2017-09" db="EMBL/GenBank/DDBJ databases">
        <title>Depth-based differentiation of microbial function through sediment-hosted aquifers and enrichment of novel symbionts in the deep terrestrial subsurface.</title>
        <authorList>
            <person name="Probst A.J."/>
            <person name="Ladd B."/>
            <person name="Jarett J.K."/>
            <person name="Geller-Mcgrath D.E."/>
            <person name="Sieber C.M.K."/>
            <person name="Emerson J.B."/>
            <person name="Anantharaman K."/>
            <person name="Thomas B.C."/>
            <person name="Malmstrom R."/>
            <person name="Stieglmeier M."/>
            <person name="Klingl A."/>
            <person name="Woyke T."/>
            <person name="Ryan C.M."/>
            <person name="Banfield J.F."/>
        </authorList>
    </citation>
    <scope>NUCLEOTIDE SEQUENCE [LARGE SCALE GENOMIC DNA]</scope>
</reference>
<comment type="subunit">
    <text evidence="7">Part of the 50S ribosomal subunit; part of the 5S rRNA/L5/L18/L25 subcomplex. Contacts the 5S and 23S rRNAs.</text>
</comment>
<dbReference type="PANTHER" id="PTHR12899">
    <property type="entry name" value="39S RIBOSOMAL PROTEIN L18, MITOCHONDRIAL"/>
    <property type="match status" value="1"/>
</dbReference>
<dbReference type="HAMAP" id="MF_01337_B">
    <property type="entry name" value="Ribosomal_uL18_B"/>
    <property type="match status" value="1"/>
</dbReference>
<evidence type="ECO:0000256" key="1">
    <source>
        <dbReference type="ARBA" id="ARBA00007116"/>
    </source>
</evidence>
<evidence type="ECO:0000256" key="3">
    <source>
        <dbReference type="ARBA" id="ARBA00022884"/>
    </source>
</evidence>
<dbReference type="InterPro" id="IPR005484">
    <property type="entry name" value="Ribosomal_uL18_bac/plant/anim"/>
</dbReference>
<comment type="similarity">
    <text evidence="1 7">Belongs to the universal ribosomal protein uL18 family.</text>
</comment>
<evidence type="ECO:0000313" key="8">
    <source>
        <dbReference type="EMBL" id="PIY90816.1"/>
    </source>
</evidence>
<keyword evidence="2 7" id="KW-0699">rRNA-binding</keyword>
<keyword evidence="4 7" id="KW-0689">Ribosomal protein</keyword>
<dbReference type="CDD" id="cd00432">
    <property type="entry name" value="Ribosomal_L18_L5e"/>
    <property type="match status" value="1"/>
</dbReference>
<dbReference type="GO" id="GO:0022625">
    <property type="term" value="C:cytosolic large ribosomal subunit"/>
    <property type="evidence" value="ECO:0007669"/>
    <property type="project" value="TreeGrafter"/>
</dbReference>
<evidence type="ECO:0000256" key="2">
    <source>
        <dbReference type="ARBA" id="ARBA00022730"/>
    </source>
</evidence>
<dbReference type="NCBIfam" id="TIGR00060">
    <property type="entry name" value="L18_bact"/>
    <property type="match status" value="1"/>
</dbReference>
<dbReference type="Proteomes" id="UP000230055">
    <property type="component" value="Unassembled WGS sequence"/>
</dbReference>
<dbReference type="InterPro" id="IPR057268">
    <property type="entry name" value="Ribosomal_L18"/>
</dbReference>
<evidence type="ECO:0000256" key="5">
    <source>
        <dbReference type="ARBA" id="ARBA00023274"/>
    </source>
</evidence>
<sequence length="133" mass="15258">MITEKQQKRHRRHKRVRAKIHGTGKVPRLCVFRSNKHIWTQLIDDEKGKTLLSASDLELKKQKTETKKQRTESKKMEKKFSGKVAGAFEAGKLIAKKALENKIEKVVFDRGGYKYHGRVKALAEGAREGGLKF</sequence>
<dbReference type="FunFam" id="3.30.420.100:FF:000001">
    <property type="entry name" value="50S ribosomal protein L18"/>
    <property type="match status" value="1"/>
</dbReference>
<dbReference type="Pfam" id="PF00861">
    <property type="entry name" value="Ribosomal_L18p"/>
    <property type="match status" value="1"/>
</dbReference>
<comment type="caution">
    <text evidence="8">The sequence shown here is derived from an EMBL/GenBank/DDBJ whole genome shotgun (WGS) entry which is preliminary data.</text>
</comment>
<dbReference type="GO" id="GO:0003735">
    <property type="term" value="F:structural constituent of ribosome"/>
    <property type="evidence" value="ECO:0007669"/>
    <property type="project" value="InterPro"/>
</dbReference>